<evidence type="ECO:0000313" key="2">
    <source>
        <dbReference type="EMBL" id="OEH74178.1"/>
    </source>
</evidence>
<dbReference type="VEuPathDB" id="ToxoDB:LOC34620929"/>
<accession>A0A1D3CSJ5</accession>
<keyword evidence="3" id="KW-1185">Reference proteome</keyword>
<feature type="compositionally biased region" description="Low complexity" evidence="1">
    <location>
        <begin position="20"/>
        <end position="35"/>
    </location>
</feature>
<feature type="region of interest" description="Disordered" evidence="1">
    <location>
        <begin position="249"/>
        <end position="276"/>
    </location>
</feature>
<feature type="region of interest" description="Disordered" evidence="1">
    <location>
        <begin position="331"/>
        <end position="359"/>
    </location>
</feature>
<feature type="region of interest" description="Disordered" evidence="1">
    <location>
        <begin position="1"/>
        <end position="167"/>
    </location>
</feature>
<protein>
    <submittedName>
        <fullName evidence="2">Uncharacterized protein</fullName>
    </submittedName>
</protein>
<reference evidence="2 3" key="1">
    <citation type="journal article" date="2016" name="BMC Genomics">
        <title>Comparative genomics reveals Cyclospora cayetanensis possesses coccidia-like metabolism and invasion components but unique surface antigens.</title>
        <authorList>
            <person name="Liu S."/>
            <person name="Wang L."/>
            <person name="Zheng H."/>
            <person name="Xu Z."/>
            <person name="Roellig D.M."/>
            <person name="Li N."/>
            <person name="Frace M.A."/>
            <person name="Tang K."/>
            <person name="Arrowood M.J."/>
            <person name="Moss D.M."/>
            <person name="Zhang L."/>
            <person name="Feng Y."/>
            <person name="Xiao L."/>
        </authorList>
    </citation>
    <scope>NUCLEOTIDE SEQUENCE [LARGE SCALE GENOMIC DNA]</scope>
    <source>
        <strain evidence="2 3">CHN_HEN01</strain>
    </source>
</reference>
<sequence length="803" mass="80099">MAAEASASALGVPDDSTQTPVASASVGDAGASSPVAGGGGSNNAVAASSPSPSAASAAAGGCGGPTGASLTAFAAAPRGLGGSRSIPTRHAVSRQSSAACRVAAGSRTKSSRLSAALSASGEQPKEAPDTHADAAETPRGRQYSSIALGTSSEASPPGRTGRGTRHTRGGLEASVAASPAVLAEDAVLSGSSSSFTKAVRRVAGHPASAAGAACAATPQAAPLAAAAEDSAAAVDFRGLRRSLRQALLATSGKAQSPSNGGSCVPTGGEGPMGGSSSSIVAGCGSAGAASGVTAGAYGVKQQGDSEKGILVCPSWFEAAVPVALEGIPRHSTLRPSSPSRAAAFSSRQAKWEEEDTREAAELAAATAGTPWPKGSTSSSFGGYGAATRNGGVVPLCCYCGLPLRPPAVGVRGGAESGCPLVAAAAAAASLGFDCNTQWCRCCTRVYGDLRLQHQRDAAGLPFAAFSFPKAPLRYILLPAEGAGVKPSLVGGRVATNPSSPLAAEKGGATPAQETTAAVSAEGAAGGGRPVGTRASVCKGVPPSDMTLAAESKAEVSLIGANTASKRGLAAPELTDAAATPPPVDSKSQFSPNKLQGGAQTPSGAPEAAAASRSLSTSFAVPMRTVVVPRVYLESTSNCYVATAFDSSRRQLLQKRFCCSILGEQRAHALSCQWLRWVHRNIASQLHEGRLSRGQQYSTLGMPTGAAATAVQGSCADSEAATTAAVSPGRKTDGGGPCSHRRGSQRGDGAPDIQPQQEQLRVDRTYKRRRRCGDFREGSDTEEAPVHSGRCATDACGLETVARA</sequence>
<dbReference type="AlphaFoldDB" id="A0A1D3CSJ5"/>
<dbReference type="EMBL" id="JROU02002101">
    <property type="protein sequence ID" value="OEH74178.1"/>
    <property type="molecule type" value="Genomic_DNA"/>
</dbReference>
<feature type="compositionally biased region" description="Low complexity" evidence="1">
    <location>
        <begin position="111"/>
        <end position="120"/>
    </location>
</feature>
<gene>
    <name evidence="2" type="ORF">cyc_04390</name>
</gene>
<feature type="region of interest" description="Disordered" evidence="1">
    <location>
        <begin position="495"/>
        <end position="536"/>
    </location>
</feature>
<feature type="compositionally biased region" description="Polar residues" evidence="1">
    <location>
        <begin position="142"/>
        <end position="154"/>
    </location>
</feature>
<evidence type="ECO:0000313" key="3">
    <source>
        <dbReference type="Proteomes" id="UP000095192"/>
    </source>
</evidence>
<name>A0A1D3CSJ5_9EIME</name>
<dbReference type="Proteomes" id="UP000095192">
    <property type="component" value="Unassembled WGS sequence"/>
</dbReference>
<feature type="region of interest" description="Disordered" evidence="1">
    <location>
        <begin position="720"/>
        <end position="786"/>
    </location>
</feature>
<comment type="caution">
    <text evidence="2">The sequence shown here is derived from an EMBL/GenBank/DDBJ whole genome shotgun (WGS) entry which is preliminary data.</text>
</comment>
<dbReference type="InParanoid" id="A0A1D3CSJ5"/>
<feature type="compositionally biased region" description="Polar residues" evidence="1">
    <location>
        <begin position="252"/>
        <end position="261"/>
    </location>
</feature>
<evidence type="ECO:0000256" key="1">
    <source>
        <dbReference type="SAM" id="MobiDB-lite"/>
    </source>
</evidence>
<organism evidence="2 3">
    <name type="scientific">Cyclospora cayetanensis</name>
    <dbReference type="NCBI Taxonomy" id="88456"/>
    <lineage>
        <taxon>Eukaryota</taxon>
        <taxon>Sar</taxon>
        <taxon>Alveolata</taxon>
        <taxon>Apicomplexa</taxon>
        <taxon>Conoidasida</taxon>
        <taxon>Coccidia</taxon>
        <taxon>Eucoccidiorida</taxon>
        <taxon>Eimeriorina</taxon>
        <taxon>Eimeriidae</taxon>
        <taxon>Cyclospora</taxon>
    </lineage>
</organism>
<proteinExistence type="predicted"/>
<dbReference type="VEuPathDB" id="ToxoDB:cyc_04390"/>
<feature type="compositionally biased region" description="Basic and acidic residues" evidence="1">
    <location>
        <begin position="123"/>
        <end position="139"/>
    </location>
</feature>
<feature type="compositionally biased region" description="Low complexity" evidence="1">
    <location>
        <begin position="334"/>
        <end position="347"/>
    </location>
</feature>
<feature type="region of interest" description="Disordered" evidence="1">
    <location>
        <begin position="575"/>
        <end position="609"/>
    </location>
</feature>
<feature type="compositionally biased region" description="Low complexity" evidence="1">
    <location>
        <begin position="42"/>
        <end position="59"/>
    </location>
</feature>
<feature type="compositionally biased region" description="Polar residues" evidence="1">
    <location>
        <begin position="585"/>
        <end position="602"/>
    </location>
</feature>